<keyword evidence="6" id="KW-0677">Repeat</keyword>
<evidence type="ECO:0000256" key="5">
    <source>
        <dbReference type="ARBA" id="ARBA00022692"/>
    </source>
</evidence>
<evidence type="ECO:0000256" key="3">
    <source>
        <dbReference type="ARBA" id="ARBA00022516"/>
    </source>
</evidence>
<dbReference type="Pfam" id="PF13396">
    <property type="entry name" value="PLDc_N"/>
    <property type="match status" value="1"/>
</dbReference>
<reference evidence="15 16" key="1">
    <citation type="submission" date="2018-08" db="EMBL/GenBank/DDBJ databases">
        <title>A genome reference for cultivated species of the human gut microbiota.</title>
        <authorList>
            <person name="Zou Y."/>
            <person name="Xue W."/>
            <person name="Luo G."/>
        </authorList>
    </citation>
    <scope>NUCLEOTIDE SEQUENCE [LARGE SCALE GENOMIC DNA]</scope>
    <source>
        <strain evidence="15 16">AM43-2</strain>
    </source>
</reference>
<dbReference type="SUPFAM" id="SSF56024">
    <property type="entry name" value="Phospholipase D/nuclease"/>
    <property type="match status" value="2"/>
</dbReference>
<dbReference type="GO" id="GO:0005886">
    <property type="term" value="C:plasma membrane"/>
    <property type="evidence" value="ECO:0007669"/>
    <property type="project" value="UniProtKB-SubCell"/>
</dbReference>
<dbReference type="NCBIfam" id="TIGR04265">
    <property type="entry name" value="bac_cardiolipin"/>
    <property type="match status" value="1"/>
</dbReference>
<dbReference type="PANTHER" id="PTHR21248:SF22">
    <property type="entry name" value="PHOSPHOLIPASE D"/>
    <property type="match status" value="1"/>
</dbReference>
<dbReference type="InterPro" id="IPR025202">
    <property type="entry name" value="PLD-like_dom"/>
</dbReference>
<keyword evidence="7 13" id="KW-1133">Transmembrane helix</keyword>
<dbReference type="PANTHER" id="PTHR21248">
    <property type="entry name" value="CARDIOLIPIN SYNTHASE"/>
    <property type="match status" value="1"/>
</dbReference>
<dbReference type="EMBL" id="QSFO01000006">
    <property type="protein sequence ID" value="RHA54884.1"/>
    <property type="molecule type" value="Genomic_DNA"/>
</dbReference>
<dbReference type="GO" id="GO:0032049">
    <property type="term" value="P:cardiolipin biosynthetic process"/>
    <property type="evidence" value="ECO:0007669"/>
    <property type="project" value="UniProtKB-UniRule"/>
</dbReference>
<dbReference type="InterPro" id="IPR001736">
    <property type="entry name" value="PLipase_D/transphosphatidylase"/>
</dbReference>
<comment type="caution">
    <text evidence="15">The sequence shown here is derived from an EMBL/GenBank/DDBJ whole genome shotgun (WGS) entry which is preliminary data.</text>
</comment>
<dbReference type="Proteomes" id="UP000284598">
    <property type="component" value="Unassembled WGS sequence"/>
</dbReference>
<dbReference type="AlphaFoldDB" id="A0A413S0T2"/>
<evidence type="ECO:0000256" key="1">
    <source>
        <dbReference type="ARBA" id="ARBA00004651"/>
    </source>
</evidence>
<keyword evidence="9 13" id="KW-0472">Membrane</keyword>
<evidence type="ECO:0000256" key="13">
    <source>
        <dbReference type="SAM" id="Phobius"/>
    </source>
</evidence>
<feature type="domain" description="PLD phosphodiesterase" evidence="14">
    <location>
        <begin position="256"/>
        <end position="283"/>
    </location>
</feature>
<feature type="domain" description="PLD phosphodiesterase" evidence="14">
    <location>
        <begin position="435"/>
        <end position="462"/>
    </location>
</feature>
<dbReference type="InterPro" id="IPR027379">
    <property type="entry name" value="CLS_N"/>
</dbReference>
<feature type="transmembrane region" description="Helical" evidence="13">
    <location>
        <begin position="21"/>
        <end position="45"/>
    </location>
</feature>
<dbReference type="Pfam" id="PF13091">
    <property type="entry name" value="PLDc_2"/>
    <property type="match status" value="2"/>
</dbReference>
<evidence type="ECO:0000313" key="16">
    <source>
        <dbReference type="Proteomes" id="UP000284598"/>
    </source>
</evidence>
<dbReference type="CDD" id="cd09160">
    <property type="entry name" value="PLDc_SMU_988_like_2"/>
    <property type="match status" value="1"/>
</dbReference>
<evidence type="ECO:0000256" key="10">
    <source>
        <dbReference type="ARBA" id="ARBA00023209"/>
    </source>
</evidence>
<keyword evidence="4" id="KW-0808">Transferase</keyword>
<dbReference type="GO" id="GO:0008808">
    <property type="term" value="F:cardiolipin synthase activity"/>
    <property type="evidence" value="ECO:0007669"/>
    <property type="project" value="UniProtKB-UniRule"/>
</dbReference>
<name>A0A413S0T2_9FIRM</name>
<evidence type="ECO:0000256" key="11">
    <source>
        <dbReference type="ARBA" id="ARBA00023264"/>
    </source>
</evidence>
<feature type="transmembrane region" description="Helical" evidence="13">
    <location>
        <begin position="51"/>
        <end position="68"/>
    </location>
</feature>
<accession>A0A413S0T2</accession>
<keyword evidence="3" id="KW-0444">Lipid biosynthesis</keyword>
<sequence length="522" mass="60343">MSAKRVLSQKHKGKKGLAAFLFSRFFLFGLMVVLQVLMFVFFAYNASVEKNLNYVIMVLQFVLIIYIANDKSDPTMKLVWIMFIMFVPAIGCMMYLYFMLQPGSLMLKKRLEHINLNSGKYLDPDQNIYNELQILDKQVSSLTKYVYENTGCPVYKNTDVTYLESGEKKYGILLDELKKAKKFIFLEYFIIEQGEVWDSVLEVLCEKIREGVEVRVMYDGLCSLSKLPIGYFKKLRELGIKSKPFAPARPFFTTQQNNRDHRKILVIDGKVAFTGGINLADEYMNIVERFGYWKDTGVMLKGDAVRSFTLLFLQMWNVTEKNIEGYSRYLNIAIPTPETAEGYVMGYGDDPYGKERVGESVYLHMINTSTKYLHIVSPYLVIDNVMMSSLKFAAKRGVDVKIIMPGIPDKEYAYCLARTYYAELIEAGVEIYEFTPGFTHAKMFISDDEKATVGTINLDYRSLFLHFEDGCFIYKNKVINRIEEDYQKMLSASKRVSLMDCRNRPTYYKICGMLLRLLAPLM</sequence>
<gene>
    <name evidence="15" type="primary">cls</name>
    <name evidence="15" type="ORF">DW929_06620</name>
</gene>
<keyword evidence="10" id="KW-0594">Phospholipid biosynthesis</keyword>
<keyword evidence="5 13" id="KW-0812">Transmembrane</keyword>
<evidence type="ECO:0000256" key="12">
    <source>
        <dbReference type="NCBIfam" id="TIGR04265"/>
    </source>
</evidence>
<keyword evidence="8" id="KW-0443">Lipid metabolism</keyword>
<protein>
    <recommendedName>
        <fullName evidence="12">Cardiolipin synthase</fullName>
        <ecNumber evidence="12">2.7.8.-</ecNumber>
    </recommendedName>
</protein>
<evidence type="ECO:0000256" key="8">
    <source>
        <dbReference type="ARBA" id="ARBA00023098"/>
    </source>
</evidence>
<comment type="subcellular location">
    <subcellularLocation>
        <location evidence="1">Cell membrane</location>
        <topology evidence="1">Multi-pass membrane protein</topology>
    </subcellularLocation>
</comment>
<evidence type="ECO:0000313" key="15">
    <source>
        <dbReference type="EMBL" id="RHA54884.1"/>
    </source>
</evidence>
<feature type="transmembrane region" description="Helical" evidence="13">
    <location>
        <begin position="80"/>
        <end position="100"/>
    </location>
</feature>
<organism evidence="15 16">
    <name type="scientific">Eubacterium ventriosum</name>
    <dbReference type="NCBI Taxonomy" id="39496"/>
    <lineage>
        <taxon>Bacteria</taxon>
        <taxon>Bacillati</taxon>
        <taxon>Bacillota</taxon>
        <taxon>Clostridia</taxon>
        <taxon>Eubacteriales</taxon>
        <taxon>Eubacteriaceae</taxon>
        <taxon>Eubacterium</taxon>
    </lineage>
</organism>
<dbReference type="PROSITE" id="PS50035">
    <property type="entry name" value="PLD"/>
    <property type="match status" value="2"/>
</dbReference>
<dbReference type="InterPro" id="IPR022924">
    <property type="entry name" value="Cardiolipin_synthase"/>
</dbReference>
<proteinExistence type="predicted"/>
<keyword evidence="2" id="KW-1003">Cell membrane</keyword>
<dbReference type="SMART" id="SM00155">
    <property type="entry name" value="PLDc"/>
    <property type="match status" value="2"/>
</dbReference>
<evidence type="ECO:0000259" key="14">
    <source>
        <dbReference type="PROSITE" id="PS50035"/>
    </source>
</evidence>
<dbReference type="CDD" id="cd09154">
    <property type="entry name" value="PLDc_SMU_988_like_1"/>
    <property type="match status" value="1"/>
</dbReference>
<dbReference type="Gene3D" id="3.30.870.10">
    <property type="entry name" value="Endonuclease Chain A"/>
    <property type="match status" value="2"/>
</dbReference>
<keyword evidence="11" id="KW-1208">Phospholipid metabolism</keyword>
<dbReference type="RefSeq" id="WP_117900728.1">
    <property type="nucleotide sequence ID" value="NZ_JAFILN010000009.1"/>
</dbReference>
<evidence type="ECO:0000256" key="7">
    <source>
        <dbReference type="ARBA" id="ARBA00022989"/>
    </source>
</evidence>
<evidence type="ECO:0000256" key="4">
    <source>
        <dbReference type="ARBA" id="ARBA00022679"/>
    </source>
</evidence>
<evidence type="ECO:0000256" key="2">
    <source>
        <dbReference type="ARBA" id="ARBA00022475"/>
    </source>
</evidence>
<dbReference type="EC" id="2.7.8.-" evidence="12"/>
<evidence type="ECO:0000256" key="6">
    <source>
        <dbReference type="ARBA" id="ARBA00022737"/>
    </source>
</evidence>
<evidence type="ECO:0000256" key="9">
    <source>
        <dbReference type="ARBA" id="ARBA00023136"/>
    </source>
</evidence>